<dbReference type="Pfam" id="PF00646">
    <property type="entry name" value="F-box"/>
    <property type="match status" value="1"/>
</dbReference>
<dbReference type="NCBIfam" id="TIGR01640">
    <property type="entry name" value="F_box_assoc_1"/>
    <property type="match status" value="1"/>
</dbReference>
<evidence type="ECO:0000313" key="2">
    <source>
        <dbReference type="EMBL" id="CAH9132644.1"/>
    </source>
</evidence>
<dbReference type="InterPro" id="IPR001810">
    <property type="entry name" value="F-box_dom"/>
</dbReference>
<dbReference type="InterPro" id="IPR036047">
    <property type="entry name" value="F-box-like_dom_sf"/>
</dbReference>
<dbReference type="PANTHER" id="PTHR31672:SF13">
    <property type="entry name" value="F-BOX PROTEIN CPR30-LIKE"/>
    <property type="match status" value="1"/>
</dbReference>
<evidence type="ECO:0000259" key="1">
    <source>
        <dbReference type="PROSITE" id="PS50181"/>
    </source>
</evidence>
<name>A0AAV0FAZ4_9ASTE</name>
<gene>
    <name evidence="2" type="ORF">CEPIT_LOCUS32338</name>
</gene>
<protein>
    <recommendedName>
        <fullName evidence="1">F-box domain-containing protein</fullName>
    </recommendedName>
</protein>
<sequence>MDDIPSDIIEEILSKLPVRSLLRFRCVSRPWKSLISEPWFTRKHVTEGIRRRPKLVFNHDGHRHPEHKLYIYSVYMFAFGPKRGQPMGIEPCKSTLSSVSNQCLEGTTNLTSPPPLTLYEGCRGYIMLKVFCPELWCVSVGESLFLWNPSLSSSSYVKLPDPPPPLPGRSRLRESYGVGYDARGDDYKLLRVHQFGSPAAQPWTGRLCMETHVYSLRRNAWRKIQNHCFPPAKSSTTVLLLDTDSTTVPVGGALHWIGYPIKYNTISYTTCKKTSVSIVSFDLSSERYGLVPQSKFFPISIADSYCSKLTVLKGMLCVYVSTYAEKNLALWAMKDYGVEESWTKLCDVPHPALDGRPSFSGDCKFTRTAALHLYEDGKLLLMTQLYCLGEIVILNSKEDCHQPISRIIVPRESANEFCDAFVYVESLVSPMSYLGQAKNK</sequence>
<organism evidence="2 3">
    <name type="scientific">Cuscuta epithymum</name>
    <dbReference type="NCBI Taxonomy" id="186058"/>
    <lineage>
        <taxon>Eukaryota</taxon>
        <taxon>Viridiplantae</taxon>
        <taxon>Streptophyta</taxon>
        <taxon>Embryophyta</taxon>
        <taxon>Tracheophyta</taxon>
        <taxon>Spermatophyta</taxon>
        <taxon>Magnoliopsida</taxon>
        <taxon>eudicotyledons</taxon>
        <taxon>Gunneridae</taxon>
        <taxon>Pentapetalae</taxon>
        <taxon>asterids</taxon>
        <taxon>lamiids</taxon>
        <taxon>Solanales</taxon>
        <taxon>Convolvulaceae</taxon>
        <taxon>Cuscuteae</taxon>
        <taxon>Cuscuta</taxon>
        <taxon>Cuscuta subgen. Cuscuta</taxon>
    </lineage>
</organism>
<dbReference type="Pfam" id="PF07734">
    <property type="entry name" value="FBA_1"/>
    <property type="match status" value="1"/>
</dbReference>
<reference evidence="2" key="1">
    <citation type="submission" date="2022-07" db="EMBL/GenBank/DDBJ databases">
        <authorList>
            <person name="Macas J."/>
            <person name="Novak P."/>
            <person name="Neumann P."/>
        </authorList>
    </citation>
    <scope>NUCLEOTIDE SEQUENCE</scope>
</reference>
<dbReference type="Gene3D" id="1.20.1280.50">
    <property type="match status" value="1"/>
</dbReference>
<comment type="caution">
    <text evidence="2">The sequence shown here is derived from an EMBL/GenBank/DDBJ whole genome shotgun (WGS) entry which is preliminary data.</text>
</comment>
<dbReference type="InterPro" id="IPR017451">
    <property type="entry name" value="F-box-assoc_interact_dom"/>
</dbReference>
<dbReference type="InterPro" id="IPR050796">
    <property type="entry name" value="SCF_F-box_component"/>
</dbReference>
<dbReference type="Proteomes" id="UP001152523">
    <property type="component" value="Unassembled WGS sequence"/>
</dbReference>
<dbReference type="PANTHER" id="PTHR31672">
    <property type="entry name" value="BNACNNG10540D PROTEIN"/>
    <property type="match status" value="1"/>
</dbReference>
<evidence type="ECO:0000313" key="3">
    <source>
        <dbReference type="Proteomes" id="UP001152523"/>
    </source>
</evidence>
<dbReference type="AlphaFoldDB" id="A0AAV0FAZ4"/>
<dbReference type="PROSITE" id="PS50181">
    <property type="entry name" value="FBOX"/>
    <property type="match status" value="1"/>
</dbReference>
<feature type="domain" description="F-box" evidence="1">
    <location>
        <begin position="1"/>
        <end position="44"/>
    </location>
</feature>
<accession>A0AAV0FAZ4</accession>
<dbReference type="SMART" id="SM00256">
    <property type="entry name" value="FBOX"/>
    <property type="match status" value="1"/>
</dbReference>
<proteinExistence type="predicted"/>
<dbReference type="InterPro" id="IPR006527">
    <property type="entry name" value="F-box-assoc_dom_typ1"/>
</dbReference>
<dbReference type="CDD" id="cd22157">
    <property type="entry name" value="F-box_AtFBW1-like"/>
    <property type="match status" value="1"/>
</dbReference>
<dbReference type="SUPFAM" id="SSF81383">
    <property type="entry name" value="F-box domain"/>
    <property type="match status" value="1"/>
</dbReference>
<keyword evidence="3" id="KW-1185">Reference proteome</keyword>
<dbReference type="EMBL" id="CAMAPF010000972">
    <property type="protein sequence ID" value="CAH9132644.1"/>
    <property type="molecule type" value="Genomic_DNA"/>
</dbReference>